<sequence length="210" mass="23997">MKIKQLLFISFLFNIIFLLTVAYIFRDKWIQKFVAMKGDSKIVMFGNSLTAQGKWVELLGRTDVLNSGFPGLCTYHFLGLIQANVVDRHPEICFVEAGINDITVGVAQEKIQQNYQVILETLLKNRITPIVTLTLFEQNDPVSKAEVIRLNNFLIEYCQQHKISYINLNPYLADSTGLKAEFAVDKTHLNAEAYKIWGREINRILAAKNI</sequence>
<dbReference type="PANTHER" id="PTHR30383">
    <property type="entry name" value="THIOESTERASE 1/PROTEASE 1/LYSOPHOSPHOLIPASE L1"/>
    <property type="match status" value="1"/>
</dbReference>
<dbReference type="InterPro" id="IPR036514">
    <property type="entry name" value="SGNH_hydro_sf"/>
</dbReference>
<evidence type="ECO:0000256" key="1">
    <source>
        <dbReference type="SAM" id="Phobius"/>
    </source>
</evidence>
<dbReference type="AlphaFoldDB" id="A0A1H7ARW7"/>
<dbReference type="RefSeq" id="WP_090341251.1">
    <property type="nucleotide sequence ID" value="NZ_FNXY01000010.1"/>
</dbReference>
<dbReference type="SUPFAM" id="SSF52266">
    <property type="entry name" value="SGNH hydrolase"/>
    <property type="match status" value="1"/>
</dbReference>
<dbReference type="Gene3D" id="3.40.50.1110">
    <property type="entry name" value="SGNH hydrolase"/>
    <property type="match status" value="1"/>
</dbReference>
<evidence type="ECO:0000313" key="4">
    <source>
        <dbReference type="Proteomes" id="UP000199532"/>
    </source>
</evidence>
<organism evidence="3 4">
    <name type="scientific">Dyadobacter koreensis</name>
    <dbReference type="NCBI Taxonomy" id="408657"/>
    <lineage>
        <taxon>Bacteria</taxon>
        <taxon>Pseudomonadati</taxon>
        <taxon>Bacteroidota</taxon>
        <taxon>Cytophagia</taxon>
        <taxon>Cytophagales</taxon>
        <taxon>Spirosomataceae</taxon>
        <taxon>Dyadobacter</taxon>
    </lineage>
</organism>
<protein>
    <submittedName>
        <fullName evidence="3">Lysophospholipase L1</fullName>
    </submittedName>
</protein>
<dbReference type="Pfam" id="PF13472">
    <property type="entry name" value="Lipase_GDSL_2"/>
    <property type="match status" value="1"/>
</dbReference>
<dbReference type="InterPro" id="IPR051532">
    <property type="entry name" value="Ester_Hydrolysis_Enzymes"/>
</dbReference>
<gene>
    <name evidence="3" type="ORF">SAMN04487995_5646</name>
</gene>
<dbReference type="InterPro" id="IPR013830">
    <property type="entry name" value="SGNH_hydro"/>
</dbReference>
<feature type="domain" description="SGNH hydrolase-type esterase" evidence="2">
    <location>
        <begin position="46"/>
        <end position="196"/>
    </location>
</feature>
<dbReference type="EMBL" id="FNXY01000010">
    <property type="protein sequence ID" value="SEJ63755.1"/>
    <property type="molecule type" value="Genomic_DNA"/>
</dbReference>
<keyword evidence="1" id="KW-0812">Transmembrane</keyword>
<dbReference type="STRING" id="408657.SAMN04487995_5646"/>
<feature type="transmembrane region" description="Helical" evidence="1">
    <location>
        <begin position="6"/>
        <end position="25"/>
    </location>
</feature>
<name>A0A1H7ARW7_9BACT</name>
<keyword evidence="1" id="KW-0472">Membrane</keyword>
<keyword evidence="4" id="KW-1185">Reference proteome</keyword>
<evidence type="ECO:0000259" key="2">
    <source>
        <dbReference type="Pfam" id="PF13472"/>
    </source>
</evidence>
<dbReference type="Proteomes" id="UP000199532">
    <property type="component" value="Unassembled WGS sequence"/>
</dbReference>
<reference evidence="3 4" key="1">
    <citation type="submission" date="2016-10" db="EMBL/GenBank/DDBJ databases">
        <authorList>
            <person name="de Groot N.N."/>
        </authorList>
    </citation>
    <scope>NUCLEOTIDE SEQUENCE [LARGE SCALE GENOMIC DNA]</scope>
    <source>
        <strain evidence="3 4">DSM 19938</strain>
    </source>
</reference>
<evidence type="ECO:0000313" key="3">
    <source>
        <dbReference type="EMBL" id="SEJ63755.1"/>
    </source>
</evidence>
<keyword evidence="1" id="KW-1133">Transmembrane helix</keyword>
<dbReference type="GO" id="GO:0016788">
    <property type="term" value="F:hydrolase activity, acting on ester bonds"/>
    <property type="evidence" value="ECO:0007669"/>
    <property type="project" value="UniProtKB-ARBA"/>
</dbReference>
<dbReference type="OrthoDB" id="9790057at2"/>
<proteinExistence type="predicted"/>
<accession>A0A1H7ARW7</accession>